<evidence type="ECO:0000313" key="1">
    <source>
        <dbReference type="Proteomes" id="UP000887581"/>
    </source>
</evidence>
<name>A0A915PQ02_9BILA</name>
<dbReference type="Proteomes" id="UP000887581">
    <property type="component" value="Unplaced"/>
</dbReference>
<evidence type="ECO:0000313" key="2">
    <source>
        <dbReference type="WBParaSite" id="sdigi.contig226.g6362.t1"/>
    </source>
</evidence>
<keyword evidence="1" id="KW-1185">Reference proteome</keyword>
<reference evidence="2" key="1">
    <citation type="submission" date="2022-11" db="UniProtKB">
        <authorList>
            <consortium name="WormBaseParasite"/>
        </authorList>
    </citation>
    <scope>IDENTIFICATION</scope>
</reference>
<protein>
    <submittedName>
        <fullName evidence="2">Uncharacterized protein</fullName>
    </submittedName>
</protein>
<sequence>MIWMKAIESPGKIAIFCPLEGPDDSNKYSVVLRVRMFCQVRFLIILHSLRNCCNVNYPRMSSSQHTALDRKDYLNCTARTCTTGHNTQHQSTQAGQSVLGAYSPAGVHGGRASLGSIIRGTKGHLSNILGSVTQSDWPALFLHGAIWKLEDATRHIPLFSEKKIGKSTCPTSDTSCIRDIFGSCRNLVPSEQRILVLGRNTLASTVTLTLSALPFTLIGGSRLTA</sequence>
<accession>A0A915PQ02</accession>
<organism evidence="1 2">
    <name type="scientific">Setaria digitata</name>
    <dbReference type="NCBI Taxonomy" id="48799"/>
    <lineage>
        <taxon>Eukaryota</taxon>
        <taxon>Metazoa</taxon>
        <taxon>Ecdysozoa</taxon>
        <taxon>Nematoda</taxon>
        <taxon>Chromadorea</taxon>
        <taxon>Rhabditida</taxon>
        <taxon>Spirurina</taxon>
        <taxon>Spiruromorpha</taxon>
        <taxon>Filarioidea</taxon>
        <taxon>Setariidae</taxon>
        <taxon>Setaria</taxon>
    </lineage>
</organism>
<dbReference type="AlphaFoldDB" id="A0A915PQ02"/>
<proteinExistence type="predicted"/>
<dbReference type="WBParaSite" id="sdigi.contig226.g6362.t1">
    <property type="protein sequence ID" value="sdigi.contig226.g6362.t1"/>
    <property type="gene ID" value="sdigi.contig226.g6362"/>
</dbReference>